<accession>A0A2K9LN57</accession>
<dbReference type="RefSeq" id="WP_101895055.1">
    <property type="nucleotide sequence ID" value="NZ_CP022684.1"/>
</dbReference>
<dbReference type="InterPro" id="IPR006027">
    <property type="entry name" value="NusB_RsmB_TIM44"/>
</dbReference>
<dbReference type="Proteomes" id="UP000235116">
    <property type="component" value="Chromosome"/>
</dbReference>
<keyword evidence="4 6" id="KW-0805">Transcription regulation</keyword>
<dbReference type="SUPFAM" id="SSF48013">
    <property type="entry name" value="NusB-like"/>
    <property type="match status" value="1"/>
</dbReference>
<keyword evidence="2 6" id="KW-0889">Transcription antitermination</keyword>
<evidence type="ECO:0000259" key="7">
    <source>
        <dbReference type="Pfam" id="PF01029"/>
    </source>
</evidence>
<dbReference type="GO" id="GO:0031564">
    <property type="term" value="P:transcription antitermination"/>
    <property type="evidence" value="ECO:0007669"/>
    <property type="project" value="UniProtKB-KW"/>
</dbReference>
<evidence type="ECO:0000313" key="9">
    <source>
        <dbReference type="Proteomes" id="UP000235116"/>
    </source>
</evidence>
<evidence type="ECO:0000313" key="8">
    <source>
        <dbReference type="EMBL" id="AUM13680.1"/>
    </source>
</evidence>
<comment type="similarity">
    <text evidence="1 6">Belongs to the NusB family.</text>
</comment>
<dbReference type="PANTHER" id="PTHR11078">
    <property type="entry name" value="N UTILIZATION SUBSTANCE PROTEIN B-RELATED"/>
    <property type="match status" value="1"/>
</dbReference>
<name>A0A2K9LN57_9GAMM</name>
<dbReference type="AlphaFoldDB" id="A0A2K9LN57"/>
<dbReference type="GO" id="GO:0005829">
    <property type="term" value="C:cytosol"/>
    <property type="evidence" value="ECO:0007669"/>
    <property type="project" value="TreeGrafter"/>
</dbReference>
<dbReference type="EMBL" id="CP022684">
    <property type="protein sequence ID" value="AUM13680.1"/>
    <property type="molecule type" value="Genomic_DNA"/>
</dbReference>
<protein>
    <recommendedName>
        <fullName evidence="6">Transcription antitermination protein NusB</fullName>
    </recommendedName>
    <alternativeName>
        <fullName evidence="6">Antitermination factor NusB</fullName>
    </alternativeName>
</protein>
<keyword evidence="5 6" id="KW-0804">Transcription</keyword>
<feature type="domain" description="NusB/RsmB/TIM44" evidence="7">
    <location>
        <begin position="14"/>
        <end position="138"/>
    </location>
</feature>
<evidence type="ECO:0000256" key="5">
    <source>
        <dbReference type="ARBA" id="ARBA00023163"/>
    </source>
</evidence>
<dbReference type="OrthoDB" id="9789556at2"/>
<dbReference type="GO" id="GO:0006353">
    <property type="term" value="P:DNA-templated transcription termination"/>
    <property type="evidence" value="ECO:0007669"/>
    <property type="project" value="UniProtKB-UniRule"/>
</dbReference>
<dbReference type="FunFam" id="1.10.940.10:FF:000001">
    <property type="entry name" value="Transcription antitermination factor NusB"/>
    <property type="match status" value="1"/>
</dbReference>
<dbReference type="PANTHER" id="PTHR11078:SF3">
    <property type="entry name" value="ANTITERMINATION NUSB DOMAIN-CONTAINING PROTEIN"/>
    <property type="match status" value="1"/>
</dbReference>
<proteinExistence type="inferred from homology"/>
<dbReference type="NCBIfam" id="TIGR01951">
    <property type="entry name" value="nusB"/>
    <property type="match status" value="1"/>
</dbReference>
<evidence type="ECO:0000256" key="6">
    <source>
        <dbReference type="HAMAP-Rule" id="MF_00073"/>
    </source>
</evidence>
<dbReference type="Gene3D" id="1.10.940.10">
    <property type="entry name" value="NusB-like"/>
    <property type="match status" value="1"/>
</dbReference>
<keyword evidence="9" id="KW-1185">Reference proteome</keyword>
<evidence type="ECO:0000256" key="4">
    <source>
        <dbReference type="ARBA" id="ARBA00023015"/>
    </source>
</evidence>
<reference evidence="9" key="1">
    <citation type="submission" date="2017-08" db="EMBL/GenBank/DDBJ databases">
        <title>Direct submision.</title>
        <authorList>
            <person name="Kim S.-J."/>
            <person name="Rhee S.-K."/>
        </authorList>
    </citation>
    <scope>NUCLEOTIDE SEQUENCE [LARGE SCALE GENOMIC DNA]</scope>
    <source>
        <strain evidence="9">GI5</strain>
    </source>
</reference>
<dbReference type="GO" id="GO:0003723">
    <property type="term" value="F:RNA binding"/>
    <property type="evidence" value="ECO:0007669"/>
    <property type="project" value="UniProtKB-UniRule"/>
</dbReference>
<gene>
    <name evidence="6" type="primary">nusB</name>
    <name evidence="8" type="ORF">Kalk_15160</name>
</gene>
<organism evidence="8 9">
    <name type="scientific">Ketobacter alkanivorans</name>
    <dbReference type="NCBI Taxonomy" id="1917421"/>
    <lineage>
        <taxon>Bacteria</taxon>
        <taxon>Pseudomonadati</taxon>
        <taxon>Pseudomonadota</taxon>
        <taxon>Gammaproteobacteria</taxon>
        <taxon>Pseudomonadales</taxon>
        <taxon>Ketobacteraceae</taxon>
        <taxon>Ketobacter</taxon>
    </lineage>
</organism>
<evidence type="ECO:0000256" key="1">
    <source>
        <dbReference type="ARBA" id="ARBA00005952"/>
    </source>
</evidence>
<dbReference type="KEGG" id="kak:Kalk_15160"/>
<dbReference type="Pfam" id="PF01029">
    <property type="entry name" value="NusB"/>
    <property type="match status" value="1"/>
</dbReference>
<keyword evidence="3 6" id="KW-0694">RNA-binding</keyword>
<comment type="function">
    <text evidence="6">Involved in transcription antitermination. Required for transcription of ribosomal RNA (rRNA) genes. Binds specifically to the boxA antiterminator sequence of the ribosomal RNA (rrn) operons.</text>
</comment>
<dbReference type="InterPro" id="IPR011605">
    <property type="entry name" value="NusB_fam"/>
</dbReference>
<evidence type="ECO:0000256" key="3">
    <source>
        <dbReference type="ARBA" id="ARBA00022884"/>
    </source>
</evidence>
<dbReference type="InterPro" id="IPR035926">
    <property type="entry name" value="NusB-like_sf"/>
</dbReference>
<dbReference type="HAMAP" id="MF_00073">
    <property type="entry name" value="NusB"/>
    <property type="match status" value="1"/>
</dbReference>
<evidence type="ECO:0000256" key="2">
    <source>
        <dbReference type="ARBA" id="ARBA00022814"/>
    </source>
</evidence>
<sequence length="154" mass="17790">MNTASKKPSPSARRKARRFTVQALYQWQMTGTNLGEIETQFRVDNDLRKTDVEYFHELLHGIPKCINELDGYYVPFLDRELKDLDKVELAILRIGVYELSKRVDVPYKVAINEGIELAKYFGATESHKYINGILDKVAQKLRVLEMKANDKPAE</sequence>